<evidence type="ECO:0000256" key="7">
    <source>
        <dbReference type="ARBA" id="ARBA00023004"/>
    </source>
</evidence>
<evidence type="ECO:0000256" key="9">
    <source>
        <dbReference type="ARBA" id="ARBA00023284"/>
    </source>
</evidence>
<sequence>MFKVISASRVFHSFQLFRRKSLETEVEAILLAATRVDDVVDAASPPSYLCFYYSLAMQTEIHEAVRSIEEWQKIQTATVKSGAAGQNTYGPLLQRVGGPDVVKKVVELFYRKLYADPRLILFLHDQDVMHLRAKQSAFISWLFGPPDVPYLGRSVRIAHLRIVKQRGFMGDDFDLGMRYFEQSMAELGAPEAIIGEVMRRLRPFKDAFFTPSPKDAEEEARWAAEEREKEEAVRQHQLEEQEEEAHHERERRLQEQITLAHRVAAAAEEEEAEERTGDAAVAAAVIAALSTGAVRPSSRTSQCPFTGGSRSAAVSASGAVAAASMSTPPRPATPPAAAGVSANPFSGCSNSGDLVPFAPPGQTAEAACAARGSVAEARPLHRGPGGSDSVPVRHPASQVTTQPDNGLGQSPQSAIGTSAADPLAGLSSPAAPQPSTPPEATADRPGFIEVTDGSTTAAAMAPAPAPVATATASKAAAVAPDPPVDLVAELEEIDRNGGKGSSEHVPLLPPSLEPSS</sequence>
<reference evidence="11" key="1">
    <citation type="journal article" date="2021" name="Proc. Natl. Acad. Sci. U.S.A.">
        <title>Three genomes in the algal genus Volvox reveal the fate of a haploid sex-determining region after a transition to homothallism.</title>
        <authorList>
            <person name="Yamamoto K."/>
            <person name="Hamaji T."/>
            <person name="Kawai-Toyooka H."/>
            <person name="Matsuzaki R."/>
            <person name="Takahashi F."/>
            <person name="Nishimura Y."/>
            <person name="Kawachi M."/>
            <person name="Noguchi H."/>
            <person name="Minakuchi Y."/>
            <person name="Umen J.G."/>
            <person name="Toyoda A."/>
            <person name="Nozaki H."/>
        </authorList>
    </citation>
    <scope>NUCLEOTIDE SEQUENCE</scope>
    <source>
        <strain evidence="11">NIES-3785</strain>
    </source>
</reference>
<keyword evidence="4" id="KW-0479">Metal-binding</keyword>
<dbReference type="GO" id="GO:0005737">
    <property type="term" value="C:cytoplasm"/>
    <property type="evidence" value="ECO:0007669"/>
    <property type="project" value="TreeGrafter"/>
</dbReference>
<dbReference type="GO" id="GO:0045454">
    <property type="term" value="P:cell redox homeostasis"/>
    <property type="evidence" value="ECO:0007669"/>
    <property type="project" value="TreeGrafter"/>
</dbReference>
<keyword evidence="9" id="KW-0676">Redox-active center</keyword>
<dbReference type="GO" id="GO:0019825">
    <property type="term" value="F:oxygen binding"/>
    <property type="evidence" value="ECO:0007669"/>
    <property type="project" value="InterPro"/>
</dbReference>
<dbReference type="InterPro" id="IPR050924">
    <property type="entry name" value="Peroxiredoxin_BCP/PrxQ"/>
</dbReference>
<keyword evidence="3" id="KW-0349">Heme</keyword>
<proteinExistence type="predicted"/>
<feature type="compositionally biased region" description="Pro residues" evidence="10">
    <location>
        <begin position="507"/>
        <end position="516"/>
    </location>
</feature>
<dbReference type="CDD" id="cd00454">
    <property type="entry name" value="TrHb1_N"/>
    <property type="match status" value="1"/>
</dbReference>
<keyword evidence="2" id="KW-0575">Peroxidase</keyword>
<feature type="compositionally biased region" description="Basic and acidic residues" evidence="10">
    <location>
        <begin position="219"/>
        <end position="252"/>
    </location>
</feature>
<dbReference type="GO" id="GO:0020037">
    <property type="term" value="F:heme binding"/>
    <property type="evidence" value="ECO:0007669"/>
    <property type="project" value="InterPro"/>
</dbReference>
<feature type="region of interest" description="Disordered" evidence="10">
    <location>
        <begin position="215"/>
        <end position="252"/>
    </location>
</feature>
<evidence type="ECO:0000256" key="4">
    <source>
        <dbReference type="ARBA" id="ARBA00022723"/>
    </source>
</evidence>
<accession>A0A8J4GNG2</accession>
<evidence type="ECO:0000256" key="8">
    <source>
        <dbReference type="ARBA" id="ARBA00023157"/>
    </source>
</evidence>
<keyword evidence="8" id="KW-1015">Disulfide bond</keyword>
<dbReference type="SUPFAM" id="SSF46458">
    <property type="entry name" value="Globin-like"/>
    <property type="match status" value="1"/>
</dbReference>
<feature type="region of interest" description="Disordered" evidence="10">
    <location>
        <begin position="378"/>
        <end position="462"/>
    </location>
</feature>
<name>A0A8J4GNG2_9CHLO</name>
<keyword evidence="5" id="KW-0049">Antioxidant</keyword>
<keyword evidence="6" id="KW-0560">Oxidoreductase</keyword>
<evidence type="ECO:0000256" key="10">
    <source>
        <dbReference type="SAM" id="MobiDB-lite"/>
    </source>
</evidence>
<dbReference type="Gene3D" id="1.10.490.10">
    <property type="entry name" value="Globins"/>
    <property type="match status" value="1"/>
</dbReference>
<evidence type="ECO:0000313" key="11">
    <source>
        <dbReference type="EMBL" id="GIM10719.1"/>
    </source>
</evidence>
<keyword evidence="7" id="KW-0408">Iron</keyword>
<comment type="caution">
    <text evidence="11">The sequence shown here is derived from an EMBL/GenBank/DDBJ whole genome shotgun (WGS) entry which is preliminary data.</text>
</comment>
<dbReference type="PANTHER" id="PTHR42801">
    <property type="entry name" value="THIOREDOXIN-DEPENDENT PEROXIDE REDUCTASE"/>
    <property type="match status" value="1"/>
</dbReference>
<feature type="region of interest" description="Disordered" evidence="10">
    <location>
        <begin position="494"/>
        <end position="516"/>
    </location>
</feature>
<protein>
    <submittedName>
        <fullName evidence="11">Uncharacterized protein</fullName>
    </submittedName>
</protein>
<evidence type="ECO:0000256" key="6">
    <source>
        <dbReference type="ARBA" id="ARBA00023002"/>
    </source>
</evidence>
<dbReference type="GO" id="GO:0008379">
    <property type="term" value="F:thioredoxin peroxidase activity"/>
    <property type="evidence" value="ECO:0007669"/>
    <property type="project" value="TreeGrafter"/>
</dbReference>
<dbReference type="PANTHER" id="PTHR42801:SF5">
    <property type="entry name" value="GROUP 1 TRUNCATED HEMOGLOBIN GLBN"/>
    <property type="match status" value="1"/>
</dbReference>
<feature type="compositionally biased region" description="Polar residues" evidence="10">
    <location>
        <begin position="397"/>
        <end position="416"/>
    </location>
</feature>
<dbReference type="InterPro" id="IPR012292">
    <property type="entry name" value="Globin/Proto"/>
</dbReference>
<organism evidence="11 12">
    <name type="scientific">Volvox reticuliferus</name>
    <dbReference type="NCBI Taxonomy" id="1737510"/>
    <lineage>
        <taxon>Eukaryota</taxon>
        <taxon>Viridiplantae</taxon>
        <taxon>Chlorophyta</taxon>
        <taxon>core chlorophytes</taxon>
        <taxon>Chlorophyceae</taxon>
        <taxon>CS clade</taxon>
        <taxon>Chlamydomonadales</taxon>
        <taxon>Volvocaceae</taxon>
        <taxon>Volvox</taxon>
    </lineage>
</organism>
<dbReference type="GO" id="GO:0034599">
    <property type="term" value="P:cellular response to oxidative stress"/>
    <property type="evidence" value="ECO:0007669"/>
    <property type="project" value="TreeGrafter"/>
</dbReference>
<evidence type="ECO:0000313" key="12">
    <source>
        <dbReference type="Proteomes" id="UP000722791"/>
    </source>
</evidence>
<dbReference type="Pfam" id="PF01152">
    <property type="entry name" value="Bac_globin"/>
    <property type="match status" value="1"/>
</dbReference>
<evidence type="ECO:0000256" key="2">
    <source>
        <dbReference type="ARBA" id="ARBA00022559"/>
    </source>
</evidence>
<dbReference type="InterPro" id="IPR009050">
    <property type="entry name" value="Globin-like_sf"/>
</dbReference>
<dbReference type="InterPro" id="IPR001486">
    <property type="entry name" value="Hemoglobin_trunc"/>
</dbReference>
<dbReference type="EMBL" id="BNCQ01000035">
    <property type="protein sequence ID" value="GIM10719.1"/>
    <property type="molecule type" value="Genomic_DNA"/>
</dbReference>
<dbReference type="Proteomes" id="UP000722791">
    <property type="component" value="Unassembled WGS sequence"/>
</dbReference>
<evidence type="ECO:0000256" key="1">
    <source>
        <dbReference type="ARBA" id="ARBA00022448"/>
    </source>
</evidence>
<gene>
    <name evidence="11" type="ORF">Vretimale_14304</name>
</gene>
<dbReference type="GO" id="GO:0046872">
    <property type="term" value="F:metal ion binding"/>
    <property type="evidence" value="ECO:0007669"/>
    <property type="project" value="UniProtKB-KW"/>
</dbReference>
<evidence type="ECO:0000256" key="3">
    <source>
        <dbReference type="ARBA" id="ARBA00022617"/>
    </source>
</evidence>
<evidence type="ECO:0000256" key="5">
    <source>
        <dbReference type="ARBA" id="ARBA00022862"/>
    </source>
</evidence>
<dbReference type="AlphaFoldDB" id="A0A8J4GNG2"/>
<keyword evidence="1" id="KW-0813">Transport</keyword>